<feature type="coiled-coil region" evidence="1">
    <location>
        <begin position="181"/>
        <end position="208"/>
    </location>
</feature>
<feature type="region of interest" description="Disordered" evidence="2">
    <location>
        <begin position="216"/>
        <end position="237"/>
    </location>
</feature>
<sequence length="249" mass="29982">MSSTTSSTMFLKKMLYIPDYVVYENIPKIIKYFDDFSIAKVKDVQVIPHHEPEYYVEDRYNYGYALIEIDYYYYNQGACNFYNSIENNKTRMVYDDPYYWEVQFSPFKEHNTELYDVYTINDNSISYYINSNDYNSESDCSYTTELDDVKKDPDYIDEQDSSSSDDTYNYEYYKKTYNSFKTKQNAKRQKLNAELTNLKKTLELIKNKQEQMHALLISNSKGKSIKKDKDKDKDKDTKVDWTRRLRIKY</sequence>
<dbReference type="AlphaFoldDB" id="A0A6C0CDH1"/>
<keyword evidence="1" id="KW-0175">Coiled coil</keyword>
<reference evidence="3" key="1">
    <citation type="journal article" date="2020" name="Nature">
        <title>Giant virus diversity and host interactions through global metagenomics.</title>
        <authorList>
            <person name="Schulz F."/>
            <person name="Roux S."/>
            <person name="Paez-Espino D."/>
            <person name="Jungbluth S."/>
            <person name="Walsh D.A."/>
            <person name="Denef V.J."/>
            <person name="McMahon K.D."/>
            <person name="Konstantinidis K.T."/>
            <person name="Eloe-Fadrosh E.A."/>
            <person name="Kyrpides N.C."/>
            <person name="Woyke T."/>
        </authorList>
    </citation>
    <scope>NUCLEOTIDE SEQUENCE</scope>
    <source>
        <strain evidence="3">GVMAG-M-3300020523-10</strain>
    </source>
</reference>
<organism evidence="3">
    <name type="scientific">viral metagenome</name>
    <dbReference type="NCBI Taxonomy" id="1070528"/>
    <lineage>
        <taxon>unclassified sequences</taxon>
        <taxon>metagenomes</taxon>
        <taxon>organismal metagenomes</taxon>
    </lineage>
</organism>
<accession>A0A6C0CDH1</accession>
<feature type="compositionally biased region" description="Basic and acidic residues" evidence="2">
    <location>
        <begin position="225"/>
        <end position="237"/>
    </location>
</feature>
<evidence type="ECO:0000256" key="2">
    <source>
        <dbReference type="SAM" id="MobiDB-lite"/>
    </source>
</evidence>
<dbReference type="EMBL" id="MN739379">
    <property type="protein sequence ID" value="QHT01604.1"/>
    <property type="molecule type" value="Genomic_DNA"/>
</dbReference>
<evidence type="ECO:0000313" key="3">
    <source>
        <dbReference type="EMBL" id="QHT01604.1"/>
    </source>
</evidence>
<protein>
    <submittedName>
        <fullName evidence="3">Uncharacterized protein</fullName>
    </submittedName>
</protein>
<proteinExistence type="predicted"/>
<evidence type="ECO:0000256" key="1">
    <source>
        <dbReference type="SAM" id="Coils"/>
    </source>
</evidence>
<name>A0A6C0CDH1_9ZZZZ</name>